<comment type="caution">
    <text evidence="2">The sequence shown here is derived from an EMBL/GenBank/DDBJ whole genome shotgun (WGS) entry which is preliminary data.</text>
</comment>
<accession>J9B560</accession>
<protein>
    <submittedName>
        <fullName evidence="2">Uncharacterized protein</fullName>
    </submittedName>
</protein>
<keyword evidence="1" id="KW-0472">Membrane</keyword>
<name>J9B560_WUCBA</name>
<dbReference type="Proteomes" id="UP000004810">
    <property type="component" value="Unassembled WGS sequence"/>
</dbReference>
<evidence type="ECO:0000313" key="2">
    <source>
        <dbReference type="EMBL" id="EJW82145.1"/>
    </source>
</evidence>
<sequence length="275" mass="30960">MLRTKQRKSKLTEIRKSHKGDISRVGIFGGESGTIAVNALLESENIVQDLLYTLLSVKHQLLPPLSLTTIILGSTRRQRLEIISGGVVYDVPHIWQRRSKGQVIVPPSQSRRQVEAIETTFRAITIDYRLAPICHLRREPIDNAHTAAFRTENLQGRKNERKRAASCMVDCPTNRSIVEEWGGLWTECYKRWSACLGKPGVELVQWQPALLPFLGNVSDRVALARILIVVSAHSDLPYMESLAMDLATFLASITCPVHFLCLLIFFHLLIGRNVS</sequence>
<evidence type="ECO:0000256" key="1">
    <source>
        <dbReference type="SAM" id="Phobius"/>
    </source>
</evidence>
<dbReference type="AlphaFoldDB" id="J9B560"/>
<dbReference type="EMBL" id="ADBV01003082">
    <property type="protein sequence ID" value="EJW82145.1"/>
    <property type="molecule type" value="Genomic_DNA"/>
</dbReference>
<proteinExistence type="predicted"/>
<evidence type="ECO:0000313" key="3">
    <source>
        <dbReference type="Proteomes" id="UP000004810"/>
    </source>
</evidence>
<keyword evidence="1" id="KW-0812">Transmembrane</keyword>
<gene>
    <name evidence="2" type="ORF">WUBG_06944</name>
</gene>
<feature type="transmembrane region" description="Helical" evidence="1">
    <location>
        <begin position="246"/>
        <end position="270"/>
    </location>
</feature>
<organism evidence="2 3">
    <name type="scientific">Wuchereria bancrofti</name>
    <dbReference type="NCBI Taxonomy" id="6293"/>
    <lineage>
        <taxon>Eukaryota</taxon>
        <taxon>Metazoa</taxon>
        <taxon>Ecdysozoa</taxon>
        <taxon>Nematoda</taxon>
        <taxon>Chromadorea</taxon>
        <taxon>Rhabditida</taxon>
        <taxon>Spirurina</taxon>
        <taxon>Spiruromorpha</taxon>
        <taxon>Filarioidea</taxon>
        <taxon>Onchocercidae</taxon>
        <taxon>Wuchereria</taxon>
    </lineage>
</organism>
<reference evidence="3" key="1">
    <citation type="submission" date="2012-08" db="EMBL/GenBank/DDBJ databases">
        <title>The Genome Sequence of Wuchereria bancrofti.</title>
        <authorList>
            <person name="Nutman T.B."/>
            <person name="Fink D.L."/>
            <person name="Russ C."/>
            <person name="Young S."/>
            <person name="Zeng Q."/>
            <person name="Koehrsen M."/>
            <person name="Alvarado L."/>
            <person name="Berlin A."/>
            <person name="Chapman S.B."/>
            <person name="Chen Z."/>
            <person name="Freedman E."/>
            <person name="Gellesch M."/>
            <person name="Goldberg J."/>
            <person name="Griggs A."/>
            <person name="Gujja S."/>
            <person name="Heilman E.R."/>
            <person name="Heiman D."/>
            <person name="Hepburn T."/>
            <person name="Howarth C."/>
            <person name="Jen D."/>
            <person name="Larson L."/>
            <person name="Lewis B."/>
            <person name="Mehta T."/>
            <person name="Park D."/>
            <person name="Pearson M."/>
            <person name="Roberts A."/>
            <person name="Saif S."/>
            <person name="Shea T."/>
            <person name="Shenoy N."/>
            <person name="Sisk P."/>
            <person name="Stolte C."/>
            <person name="Sykes S."/>
            <person name="Walk T."/>
            <person name="White J."/>
            <person name="Yandava C."/>
            <person name="Haas B."/>
            <person name="Henn M.R."/>
            <person name="Nusbaum C."/>
            <person name="Birren B."/>
        </authorList>
    </citation>
    <scope>NUCLEOTIDE SEQUENCE [LARGE SCALE GENOMIC DNA]</scope>
    <source>
        <strain evidence="3">NA</strain>
    </source>
</reference>
<keyword evidence="1" id="KW-1133">Transmembrane helix</keyword>